<evidence type="ECO:0000256" key="1">
    <source>
        <dbReference type="SAM" id="Phobius"/>
    </source>
</evidence>
<gene>
    <name evidence="2" type="ORF">STAS_15525</name>
</gene>
<reference evidence="3" key="1">
    <citation type="journal article" date="2019" name="Curr. Biol.">
        <title>Genome Sequence of Striga asiatica Provides Insight into the Evolution of Plant Parasitism.</title>
        <authorList>
            <person name="Yoshida S."/>
            <person name="Kim S."/>
            <person name="Wafula E.K."/>
            <person name="Tanskanen J."/>
            <person name="Kim Y.M."/>
            <person name="Honaas L."/>
            <person name="Yang Z."/>
            <person name="Spallek T."/>
            <person name="Conn C.E."/>
            <person name="Ichihashi Y."/>
            <person name="Cheong K."/>
            <person name="Cui S."/>
            <person name="Der J.P."/>
            <person name="Gundlach H."/>
            <person name="Jiao Y."/>
            <person name="Hori C."/>
            <person name="Ishida J.K."/>
            <person name="Kasahara H."/>
            <person name="Kiba T."/>
            <person name="Kim M.S."/>
            <person name="Koo N."/>
            <person name="Laohavisit A."/>
            <person name="Lee Y.H."/>
            <person name="Lumba S."/>
            <person name="McCourt P."/>
            <person name="Mortimer J.C."/>
            <person name="Mutuku J.M."/>
            <person name="Nomura T."/>
            <person name="Sasaki-Sekimoto Y."/>
            <person name="Seto Y."/>
            <person name="Wang Y."/>
            <person name="Wakatake T."/>
            <person name="Sakakibara H."/>
            <person name="Demura T."/>
            <person name="Yamaguchi S."/>
            <person name="Yoneyama K."/>
            <person name="Manabe R.I."/>
            <person name="Nelson D.C."/>
            <person name="Schulman A.H."/>
            <person name="Timko M.P."/>
            <person name="dePamphilis C.W."/>
            <person name="Choi D."/>
            <person name="Shirasu K."/>
        </authorList>
    </citation>
    <scope>NUCLEOTIDE SEQUENCE [LARGE SCALE GENOMIC DNA]</scope>
    <source>
        <strain evidence="3">cv. UVA1</strain>
    </source>
</reference>
<dbReference type="EMBL" id="BKCP01005572">
    <property type="protein sequence ID" value="GER38972.1"/>
    <property type="molecule type" value="Genomic_DNA"/>
</dbReference>
<keyword evidence="3" id="KW-1185">Reference proteome</keyword>
<feature type="transmembrane region" description="Helical" evidence="1">
    <location>
        <begin position="12"/>
        <end position="35"/>
    </location>
</feature>
<keyword evidence="1" id="KW-0472">Membrane</keyword>
<protein>
    <submittedName>
        <fullName evidence="2">Uncharacterized protein</fullName>
    </submittedName>
</protein>
<evidence type="ECO:0000313" key="3">
    <source>
        <dbReference type="Proteomes" id="UP000325081"/>
    </source>
</evidence>
<sequence>MLPSTQLHRPSIVSGFGVSLYTALTAGGIGSLLSYRELVSHLFLFPPCSLTHSHPVRPLGINNLLSRSAFGASSDYRTETDRWGHPYRAFELTSTLLALLGLEPIRSLGFFQLRRYYQVLDPRGIFLRSLYGLDRISRTYSYLNIRTGSEVVENLHSIANAKATRKASTRKEQRRQPKGKTRVDYLRTTEQCELPNYGKRAKIEPDTDNGLFFSQLGMDGLAFSGPIDEEFLSIRVPGAAE</sequence>
<dbReference type="Proteomes" id="UP000325081">
    <property type="component" value="Unassembled WGS sequence"/>
</dbReference>
<organism evidence="2 3">
    <name type="scientific">Striga asiatica</name>
    <name type="common">Asiatic witchweed</name>
    <name type="synonym">Buchnera asiatica</name>
    <dbReference type="NCBI Taxonomy" id="4170"/>
    <lineage>
        <taxon>Eukaryota</taxon>
        <taxon>Viridiplantae</taxon>
        <taxon>Streptophyta</taxon>
        <taxon>Embryophyta</taxon>
        <taxon>Tracheophyta</taxon>
        <taxon>Spermatophyta</taxon>
        <taxon>Magnoliopsida</taxon>
        <taxon>eudicotyledons</taxon>
        <taxon>Gunneridae</taxon>
        <taxon>Pentapetalae</taxon>
        <taxon>asterids</taxon>
        <taxon>lamiids</taxon>
        <taxon>Lamiales</taxon>
        <taxon>Orobanchaceae</taxon>
        <taxon>Buchnereae</taxon>
        <taxon>Striga</taxon>
    </lineage>
</organism>
<accession>A0A5A7Q2E3</accession>
<name>A0A5A7Q2E3_STRAF</name>
<evidence type="ECO:0000313" key="2">
    <source>
        <dbReference type="EMBL" id="GER38972.1"/>
    </source>
</evidence>
<comment type="caution">
    <text evidence="2">The sequence shown here is derived from an EMBL/GenBank/DDBJ whole genome shotgun (WGS) entry which is preliminary data.</text>
</comment>
<dbReference type="AlphaFoldDB" id="A0A5A7Q2E3"/>
<proteinExistence type="predicted"/>
<keyword evidence="1" id="KW-1133">Transmembrane helix</keyword>
<keyword evidence="1" id="KW-0812">Transmembrane</keyword>